<dbReference type="InterPro" id="IPR012902">
    <property type="entry name" value="N_methyl_site"/>
</dbReference>
<dbReference type="NCBIfam" id="TIGR02532">
    <property type="entry name" value="IV_pilin_GFxxxE"/>
    <property type="match status" value="1"/>
</dbReference>
<dbReference type="EMBL" id="PGYQ01000006">
    <property type="protein sequence ID" value="PKL72412.1"/>
    <property type="molecule type" value="Genomic_DNA"/>
</dbReference>
<dbReference type="AlphaFoldDB" id="A0A2N1UNK3"/>
<keyword evidence="1" id="KW-0812">Transmembrane</keyword>
<keyword evidence="1" id="KW-1133">Transmembrane helix</keyword>
<evidence type="ECO:0000313" key="2">
    <source>
        <dbReference type="EMBL" id="PKL72412.1"/>
    </source>
</evidence>
<proteinExistence type="predicted"/>
<accession>A0A2N1UNK3</accession>
<dbReference type="Pfam" id="PF07963">
    <property type="entry name" value="N_methyl"/>
    <property type="match status" value="1"/>
</dbReference>
<sequence length="201" mass="22728">MFIKKIKNQYLEVRTSHLEVGLSSKGFSIIELIVVISIIGLMSTVMFANYRQGERNTALEYTAQEMAQDIRKAQNLSLAGAQLNGEFTYGYGIHFDKNNRTEYFIYGDVGAQNKNENIPVYQYHNKEDEKIIPNPIVLPSNIEIKDMDVDIDIFFAPPDPVTYINGVFTAGTKIEIKICFITDNTKCKTIKVTTAGRVEVN</sequence>
<dbReference type="Proteomes" id="UP000233414">
    <property type="component" value="Unassembled WGS sequence"/>
</dbReference>
<evidence type="ECO:0000256" key="1">
    <source>
        <dbReference type="SAM" id="Phobius"/>
    </source>
</evidence>
<protein>
    <recommendedName>
        <fullName evidence="4">General secretion pathway GspH domain-containing protein</fullName>
    </recommendedName>
</protein>
<organism evidence="2 3">
    <name type="scientific">Candidatus Kuenenbacteria bacterium HGW-Kuenenbacteria-1</name>
    <dbReference type="NCBI Taxonomy" id="2013812"/>
    <lineage>
        <taxon>Bacteria</taxon>
        <taxon>Candidatus Kueneniibacteriota</taxon>
    </lineage>
</organism>
<evidence type="ECO:0000313" key="3">
    <source>
        <dbReference type="Proteomes" id="UP000233414"/>
    </source>
</evidence>
<reference evidence="2 3" key="1">
    <citation type="journal article" date="2017" name="ISME J.">
        <title>Potential for microbial H2 and metal transformations associated with novel bacteria and archaea in deep terrestrial subsurface sediments.</title>
        <authorList>
            <person name="Hernsdorf A.W."/>
            <person name="Amano Y."/>
            <person name="Miyakawa K."/>
            <person name="Ise K."/>
            <person name="Suzuki Y."/>
            <person name="Anantharaman K."/>
            <person name="Probst A."/>
            <person name="Burstein D."/>
            <person name="Thomas B.C."/>
            <person name="Banfield J.F."/>
        </authorList>
    </citation>
    <scope>NUCLEOTIDE SEQUENCE [LARGE SCALE GENOMIC DNA]</scope>
    <source>
        <strain evidence="2">HGW-Kuenenbacteria-1</strain>
    </source>
</reference>
<dbReference type="Gene3D" id="3.30.700.10">
    <property type="entry name" value="Glycoprotein, Type 4 Pilin"/>
    <property type="match status" value="1"/>
</dbReference>
<comment type="caution">
    <text evidence="2">The sequence shown here is derived from an EMBL/GenBank/DDBJ whole genome shotgun (WGS) entry which is preliminary data.</text>
</comment>
<keyword evidence="1" id="KW-0472">Membrane</keyword>
<dbReference type="InterPro" id="IPR045584">
    <property type="entry name" value="Pilin-like"/>
</dbReference>
<gene>
    <name evidence="2" type="ORF">CVV26_01970</name>
</gene>
<evidence type="ECO:0008006" key="4">
    <source>
        <dbReference type="Google" id="ProtNLM"/>
    </source>
</evidence>
<name>A0A2N1UNK3_9BACT</name>
<dbReference type="SUPFAM" id="SSF54523">
    <property type="entry name" value="Pili subunits"/>
    <property type="match status" value="1"/>
</dbReference>
<feature type="transmembrane region" description="Helical" evidence="1">
    <location>
        <begin position="27"/>
        <end position="48"/>
    </location>
</feature>